<comment type="caution">
    <text evidence="2">The sequence shown here is derived from an EMBL/GenBank/DDBJ whole genome shotgun (WGS) entry which is preliminary data.</text>
</comment>
<feature type="compositionally biased region" description="Low complexity" evidence="1">
    <location>
        <begin position="102"/>
        <end position="124"/>
    </location>
</feature>
<dbReference type="AlphaFoldDB" id="A0A439D102"/>
<gene>
    <name evidence="2" type="ORF">EKO27_g6984</name>
</gene>
<name>A0A439D102_9PEZI</name>
<evidence type="ECO:0000313" key="3">
    <source>
        <dbReference type="Proteomes" id="UP000286045"/>
    </source>
</evidence>
<proteinExistence type="predicted"/>
<feature type="compositionally biased region" description="Low complexity" evidence="1">
    <location>
        <begin position="177"/>
        <end position="191"/>
    </location>
</feature>
<feature type="compositionally biased region" description="Basic residues" evidence="1">
    <location>
        <begin position="329"/>
        <end position="338"/>
    </location>
</feature>
<dbReference type="Proteomes" id="UP000286045">
    <property type="component" value="Unassembled WGS sequence"/>
</dbReference>
<feature type="compositionally biased region" description="Low complexity" evidence="1">
    <location>
        <begin position="69"/>
        <end position="82"/>
    </location>
</feature>
<keyword evidence="3" id="KW-1185">Reference proteome</keyword>
<feature type="compositionally biased region" description="Basic and acidic residues" evidence="1">
    <location>
        <begin position="33"/>
        <end position="42"/>
    </location>
</feature>
<sequence>MTEQPSGDSDAARRTAPAPTGTTTALATPPARSPEDGPETKGHATSTSPRQVTREKAVPEQLSEPNPPTSTSTSISTSKPTSTPTPTPTPTPIPQPQPQPEPQSRQQQPQDSPQGQPSPVVSPTGQCRAPEHPNKRQAGHLQLPPAPAPGPQFFRFATNHSQQNEPRQPYDPRHYQQHQQHQPSSSQHATPSLPPLSPLFEPYPLQGANRDQFYGILGELDPYKATPKEFIHLLVNAAIRDAEIAKALYHLNSNRINHPDAWQPPVPPNVATRQHPSHPPNQPTPGAFAPTLESPNTHTHSSVSASAPTHASLAHPALPQAQQGENSRRTRRKRKRRGGATETEAGLTNSESGAENDLRVVMYWGPQQPLPPVYPTGPQY</sequence>
<feature type="compositionally biased region" description="Low complexity" evidence="1">
    <location>
        <begin position="14"/>
        <end position="30"/>
    </location>
</feature>
<feature type="region of interest" description="Disordered" evidence="1">
    <location>
        <begin position="1"/>
        <end position="204"/>
    </location>
</feature>
<evidence type="ECO:0000313" key="2">
    <source>
        <dbReference type="EMBL" id="RWA08129.1"/>
    </source>
</evidence>
<organism evidence="2 3">
    <name type="scientific">Xylaria grammica</name>
    <dbReference type="NCBI Taxonomy" id="363999"/>
    <lineage>
        <taxon>Eukaryota</taxon>
        <taxon>Fungi</taxon>
        <taxon>Dikarya</taxon>
        <taxon>Ascomycota</taxon>
        <taxon>Pezizomycotina</taxon>
        <taxon>Sordariomycetes</taxon>
        <taxon>Xylariomycetidae</taxon>
        <taxon>Xylariales</taxon>
        <taxon>Xylariaceae</taxon>
        <taxon>Xylaria</taxon>
    </lineage>
</organism>
<dbReference type="EMBL" id="RYZI01000217">
    <property type="protein sequence ID" value="RWA08129.1"/>
    <property type="molecule type" value="Genomic_DNA"/>
</dbReference>
<feature type="compositionally biased region" description="Polar residues" evidence="1">
    <location>
        <begin position="293"/>
        <end position="309"/>
    </location>
</feature>
<reference evidence="2 3" key="1">
    <citation type="submission" date="2018-12" db="EMBL/GenBank/DDBJ databases">
        <title>Draft genome sequence of Xylaria grammica IHI A82.</title>
        <authorList>
            <person name="Buettner E."/>
            <person name="Kellner H."/>
        </authorList>
    </citation>
    <scope>NUCLEOTIDE SEQUENCE [LARGE SCALE GENOMIC DNA]</scope>
    <source>
        <strain evidence="2 3">IHI A82</strain>
    </source>
</reference>
<feature type="region of interest" description="Disordered" evidence="1">
    <location>
        <begin position="259"/>
        <end position="355"/>
    </location>
</feature>
<protein>
    <submittedName>
        <fullName evidence="2">Uncharacterized protein</fullName>
    </submittedName>
</protein>
<accession>A0A439D102</accession>
<evidence type="ECO:0000256" key="1">
    <source>
        <dbReference type="SAM" id="MobiDB-lite"/>
    </source>
</evidence>
<feature type="compositionally biased region" description="Pro residues" evidence="1">
    <location>
        <begin position="83"/>
        <end position="101"/>
    </location>
</feature>